<keyword evidence="4" id="KW-1185">Reference proteome</keyword>
<reference evidence="3 4" key="1">
    <citation type="submission" date="2022-04" db="EMBL/GenBank/DDBJ databases">
        <title>Gracilibacillus sp. isolated from saltern.</title>
        <authorList>
            <person name="Won M."/>
            <person name="Lee C.-M."/>
            <person name="Woen H.-Y."/>
            <person name="Kwon S.-W."/>
        </authorList>
    </citation>
    <scope>NUCLEOTIDE SEQUENCE [LARGE SCALE GENOMIC DNA]</scope>
    <source>
        <strain evidence="3 4">SSPM10-3</strain>
    </source>
</reference>
<sequence>MNKCEIVKDLIPMYVEKLTSEDSNQFIEEHLHSCEECSRFLKNAEGDLPRDEFLDDEPDDRKLIKGVKRRINHMIIIAVLIGIVIGLVISLRIFSFWLVAIVTFLLFIYFLIYFMNRYYELKNKKEGKK</sequence>
<evidence type="ECO:0000313" key="4">
    <source>
        <dbReference type="Proteomes" id="UP000831537"/>
    </source>
</evidence>
<organism evidence="3 4">
    <name type="scientific">Gracilibacillus salinarum</name>
    <dbReference type="NCBI Taxonomy" id="2932255"/>
    <lineage>
        <taxon>Bacteria</taxon>
        <taxon>Bacillati</taxon>
        <taxon>Bacillota</taxon>
        <taxon>Bacilli</taxon>
        <taxon>Bacillales</taxon>
        <taxon>Bacillaceae</taxon>
        <taxon>Gracilibacillus</taxon>
    </lineage>
</organism>
<dbReference type="EMBL" id="CP095071">
    <property type="protein sequence ID" value="UOQ84700.1"/>
    <property type="molecule type" value="Genomic_DNA"/>
</dbReference>
<gene>
    <name evidence="3" type="ORF">MUN87_18885</name>
</gene>
<proteinExistence type="predicted"/>
<feature type="transmembrane region" description="Helical" evidence="1">
    <location>
        <begin position="71"/>
        <end position="89"/>
    </location>
</feature>
<keyword evidence="1" id="KW-1133">Transmembrane helix</keyword>
<dbReference type="Pfam" id="PF13490">
    <property type="entry name" value="zf-HC2"/>
    <property type="match status" value="1"/>
</dbReference>
<accession>A0ABY4GK18</accession>
<keyword evidence="1" id="KW-0812">Transmembrane</keyword>
<dbReference type="RefSeq" id="WP_244742821.1">
    <property type="nucleotide sequence ID" value="NZ_CP095071.1"/>
</dbReference>
<evidence type="ECO:0000256" key="1">
    <source>
        <dbReference type="SAM" id="Phobius"/>
    </source>
</evidence>
<feature type="transmembrane region" description="Helical" evidence="1">
    <location>
        <begin position="95"/>
        <end position="115"/>
    </location>
</feature>
<protein>
    <submittedName>
        <fullName evidence="3">Zf-HC2 domain-containing protein</fullName>
    </submittedName>
</protein>
<evidence type="ECO:0000259" key="2">
    <source>
        <dbReference type="Pfam" id="PF13490"/>
    </source>
</evidence>
<evidence type="ECO:0000313" key="3">
    <source>
        <dbReference type="EMBL" id="UOQ84700.1"/>
    </source>
</evidence>
<dbReference type="Proteomes" id="UP000831537">
    <property type="component" value="Chromosome"/>
</dbReference>
<keyword evidence="1" id="KW-0472">Membrane</keyword>
<feature type="domain" description="Putative zinc-finger" evidence="2">
    <location>
        <begin position="4"/>
        <end position="37"/>
    </location>
</feature>
<name>A0ABY4GK18_9BACI</name>
<dbReference type="InterPro" id="IPR027383">
    <property type="entry name" value="Znf_put"/>
</dbReference>